<evidence type="ECO:0000256" key="3">
    <source>
        <dbReference type="ARBA" id="ARBA00022840"/>
    </source>
</evidence>
<dbReference type="PANTHER" id="PTHR43024">
    <property type="entry name" value="UDP-N-ACETYLMURAMOYL-TRIPEPTIDE--D-ALANYL-D-ALANINE LIGASE"/>
    <property type="match status" value="1"/>
</dbReference>
<dbReference type="Gene3D" id="3.90.190.20">
    <property type="entry name" value="Mur ligase, C-terminal domain"/>
    <property type="match status" value="1"/>
</dbReference>
<dbReference type="KEGG" id="nft:FBF37_00160"/>
<dbReference type="Pfam" id="PF08245">
    <property type="entry name" value="Mur_ligase_M"/>
    <property type="match status" value="1"/>
</dbReference>
<dbReference type="Gene3D" id="3.40.1190.10">
    <property type="entry name" value="Mur-like, catalytic domain"/>
    <property type="match status" value="1"/>
</dbReference>
<evidence type="ECO:0000313" key="7">
    <source>
        <dbReference type="Proteomes" id="UP000310639"/>
    </source>
</evidence>
<dbReference type="PANTHER" id="PTHR43024:SF1">
    <property type="entry name" value="UDP-N-ACETYLMURAMOYL-TRIPEPTIDE--D-ALANYL-D-ALANINE LIGASE"/>
    <property type="match status" value="1"/>
</dbReference>
<dbReference type="OrthoDB" id="9801978at2"/>
<dbReference type="InterPro" id="IPR036615">
    <property type="entry name" value="Mur_ligase_C_dom_sf"/>
</dbReference>
<dbReference type="InterPro" id="IPR036565">
    <property type="entry name" value="Mur-like_cat_sf"/>
</dbReference>
<organism evidence="6 7">
    <name type="scientific">Candidatus Nanosynbacter featherlites</name>
    <dbReference type="NCBI Taxonomy" id="2572088"/>
    <lineage>
        <taxon>Bacteria</taxon>
        <taxon>Candidatus Saccharimonadota</taxon>
        <taxon>Candidatus Saccharimonadia</taxon>
        <taxon>Candidatus Nanosynbacterales</taxon>
        <taxon>Candidatus Nanosynbacteraceae</taxon>
        <taxon>Candidatus Nanosynbacter</taxon>
    </lineage>
</organism>
<name>A0A4P9A2C4_9BACT</name>
<keyword evidence="7" id="KW-1185">Reference proteome</keyword>
<dbReference type="InterPro" id="IPR051046">
    <property type="entry name" value="MurCDEF_CellWall_CoF430Synth"/>
</dbReference>
<dbReference type="GO" id="GO:0005524">
    <property type="term" value="F:ATP binding"/>
    <property type="evidence" value="ECO:0007669"/>
    <property type="project" value="UniProtKB-KW"/>
</dbReference>
<dbReference type="SUPFAM" id="SSF53623">
    <property type="entry name" value="MurD-like peptide ligases, catalytic domain"/>
    <property type="match status" value="1"/>
</dbReference>
<evidence type="ECO:0000313" key="6">
    <source>
        <dbReference type="EMBL" id="QCT41899.1"/>
    </source>
</evidence>
<protein>
    <submittedName>
        <fullName evidence="6">UDP-N-acetylmuramoyl-tripeptide--D-alanyl-D-alanine ligase</fullName>
    </submittedName>
</protein>
<accession>A0A4P9A2C4</accession>
<keyword evidence="1 6" id="KW-0436">Ligase</keyword>
<dbReference type="GO" id="GO:0016881">
    <property type="term" value="F:acid-amino acid ligase activity"/>
    <property type="evidence" value="ECO:0007669"/>
    <property type="project" value="InterPro"/>
</dbReference>
<sequence length="429" mass="47161">MKLFKSLISCLLVRIMRKFFHNNPHVRLVAVVGSVGKTTTKSTIVDVLKHNKKVRTNRGNFNAEFSAPLEMLGIDGPQNPRSITNWLSTIYRAYRSARQLHDINVIVQEFGIDHPGEMAAFGRYAHPDVLVVTAISPEHMEFFGNLKTVAQEEFALSSHSIVTLYNRDDINSGFIAFANSERNLSYSTEPDADYYITAHQFNHSQGYACTLTHGEQTSREFIMPVVAKHQLRIAAGAAAVALEFNLDVESVITALENFTPVSGRMNLLSGINDSTIIDDSYNSSPLAAKSALETLYQLPAKTKVAVLGDMNELGGTTAAEHRTLGTLCDPAHLSHVITIGPNTAKFLAPAAKDNGCTVTSFDKATDAVELLQSLARQDTVLLFKGSQGGVYLEEAIKPLLKNSTDSKKLVRQSKEWLRKKQAFFGKSLS</sequence>
<reference evidence="6 7" key="1">
    <citation type="submission" date="2019-04" db="EMBL/GenBank/DDBJ databases">
        <title>Saccharibacteria TM7 genomes.</title>
        <authorList>
            <person name="Bor B."/>
            <person name="He X."/>
            <person name="Chen T."/>
            <person name="Dewhirst F.E."/>
        </authorList>
    </citation>
    <scope>NUCLEOTIDE SEQUENCE [LARGE SCALE GENOMIC DNA]</scope>
    <source>
        <strain evidence="6 7">BB001</strain>
    </source>
</reference>
<dbReference type="EMBL" id="CP040004">
    <property type="protein sequence ID" value="QCT41899.1"/>
    <property type="molecule type" value="Genomic_DNA"/>
</dbReference>
<feature type="domain" description="Mur ligase C-terminal" evidence="4">
    <location>
        <begin position="263"/>
        <end position="386"/>
    </location>
</feature>
<dbReference type="Pfam" id="PF02875">
    <property type="entry name" value="Mur_ligase_C"/>
    <property type="match status" value="1"/>
</dbReference>
<proteinExistence type="predicted"/>
<dbReference type="InterPro" id="IPR004101">
    <property type="entry name" value="Mur_ligase_C"/>
</dbReference>
<dbReference type="RefSeq" id="WP_138078322.1">
    <property type="nucleotide sequence ID" value="NZ_CP040004.1"/>
</dbReference>
<dbReference type="InterPro" id="IPR013221">
    <property type="entry name" value="Mur_ligase_cen"/>
</dbReference>
<evidence type="ECO:0000259" key="5">
    <source>
        <dbReference type="Pfam" id="PF08245"/>
    </source>
</evidence>
<evidence type="ECO:0000256" key="2">
    <source>
        <dbReference type="ARBA" id="ARBA00022741"/>
    </source>
</evidence>
<evidence type="ECO:0000256" key="1">
    <source>
        <dbReference type="ARBA" id="ARBA00022598"/>
    </source>
</evidence>
<dbReference type="Proteomes" id="UP000310639">
    <property type="component" value="Chromosome"/>
</dbReference>
<dbReference type="AlphaFoldDB" id="A0A4P9A2C4"/>
<dbReference type="SUPFAM" id="SSF53244">
    <property type="entry name" value="MurD-like peptide ligases, peptide-binding domain"/>
    <property type="match status" value="1"/>
</dbReference>
<gene>
    <name evidence="6" type="ORF">FBF37_00160</name>
</gene>
<evidence type="ECO:0000259" key="4">
    <source>
        <dbReference type="Pfam" id="PF02875"/>
    </source>
</evidence>
<keyword evidence="3" id="KW-0067">ATP-binding</keyword>
<feature type="domain" description="Mur ligase central" evidence="5">
    <location>
        <begin position="31"/>
        <end position="241"/>
    </location>
</feature>
<keyword evidence="2" id="KW-0547">Nucleotide-binding</keyword>